<feature type="compositionally biased region" description="Acidic residues" evidence="1">
    <location>
        <begin position="1"/>
        <end position="11"/>
    </location>
</feature>
<feature type="region of interest" description="Disordered" evidence="1">
    <location>
        <begin position="1"/>
        <end position="25"/>
    </location>
</feature>
<gene>
    <name evidence="2" type="ORF">H9L22_06090</name>
</gene>
<evidence type="ECO:0000313" key="3">
    <source>
        <dbReference type="Proteomes" id="UP000516117"/>
    </source>
</evidence>
<accession>A0A7H0H8P2</accession>
<dbReference type="RefSeq" id="WP_187722007.1">
    <property type="nucleotide sequence ID" value="NZ_CP060789.1"/>
</dbReference>
<dbReference type="KEGG" id="tdf:H9L22_06090"/>
<dbReference type="AlphaFoldDB" id="A0A7H0H8P2"/>
<sequence length="228" mass="25867">MSYESVEDDELLAPQGLSEVDDEETQDIEGEWHFAHGFPDTRRAVRVWVDEETRRLTRVRLSTRWRDRLGTRSLDDAFTEAFFLANARVGEIPELARPEQAEPELDPRLTWDDYENVLERVNILGERMRDLDSRAPEDVEWPDFEGDKVSASSSNGHVTVTLSLAGLTDAIAIDKGWLTKARMPEIAESVLNAHERAYARYTPPPTSPVIMIVWRSNSPGRAPTCCPS</sequence>
<evidence type="ECO:0000313" key="2">
    <source>
        <dbReference type="EMBL" id="QNP56908.1"/>
    </source>
</evidence>
<proteinExistence type="predicted"/>
<evidence type="ECO:0008006" key="4">
    <source>
        <dbReference type="Google" id="ProtNLM"/>
    </source>
</evidence>
<name>A0A7H0H8P2_9ACTN</name>
<reference evidence="2 3" key="1">
    <citation type="submission" date="2020-08" db="EMBL/GenBank/DDBJ databases">
        <title>Genome sequence of Tessaracoccus defluvii JCM 17540T.</title>
        <authorList>
            <person name="Hyun D.-W."/>
            <person name="Bae J.-W."/>
        </authorList>
    </citation>
    <scope>NUCLEOTIDE SEQUENCE [LARGE SCALE GENOMIC DNA]</scope>
    <source>
        <strain evidence="2 3">JCM 17540</strain>
    </source>
</reference>
<dbReference type="EMBL" id="CP060789">
    <property type="protein sequence ID" value="QNP56908.1"/>
    <property type="molecule type" value="Genomic_DNA"/>
</dbReference>
<protein>
    <recommendedName>
        <fullName evidence="4">YbaB/EbfC family nucleoid-associated protein</fullName>
    </recommendedName>
</protein>
<evidence type="ECO:0000256" key="1">
    <source>
        <dbReference type="SAM" id="MobiDB-lite"/>
    </source>
</evidence>
<dbReference type="Proteomes" id="UP000516117">
    <property type="component" value="Chromosome"/>
</dbReference>
<keyword evidence="3" id="KW-1185">Reference proteome</keyword>
<organism evidence="2 3">
    <name type="scientific">Tessaracoccus defluvii</name>
    <dbReference type="NCBI Taxonomy" id="1285901"/>
    <lineage>
        <taxon>Bacteria</taxon>
        <taxon>Bacillati</taxon>
        <taxon>Actinomycetota</taxon>
        <taxon>Actinomycetes</taxon>
        <taxon>Propionibacteriales</taxon>
        <taxon>Propionibacteriaceae</taxon>
        <taxon>Tessaracoccus</taxon>
    </lineage>
</organism>